<gene>
    <name evidence="3" type="ORF">KB893_001205</name>
    <name evidence="2" type="ORF">KB893_05235</name>
</gene>
<proteinExistence type="predicted"/>
<name>A0A8J7VTW4_9GAMM</name>
<dbReference type="EMBL" id="JAGQFT020000001">
    <property type="protein sequence ID" value="MBS7455754.1"/>
    <property type="molecule type" value="Genomic_DNA"/>
</dbReference>
<accession>A0A8J7VTW4</accession>
<evidence type="ECO:0000313" key="3">
    <source>
        <dbReference type="EMBL" id="MBS7455754.1"/>
    </source>
</evidence>
<dbReference type="Pfam" id="PF11026">
    <property type="entry name" value="DUF2721"/>
    <property type="match status" value="1"/>
</dbReference>
<feature type="transmembrane region" description="Helical" evidence="1">
    <location>
        <begin position="108"/>
        <end position="132"/>
    </location>
</feature>
<keyword evidence="1" id="KW-1133">Transmembrane helix</keyword>
<protein>
    <submittedName>
        <fullName evidence="2">DUF2721 domain-containing protein</fullName>
    </submittedName>
</protein>
<dbReference type="EMBL" id="JAGQFT010000027">
    <property type="protein sequence ID" value="MBR0561916.1"/>
    <property type="molecule type" value="Genomic_DNA"/>
</dbReference>
<dbReference type="Proteomes" id="UP000675747">
    <property type="component" value="Unassembled WGS sequence"/>
</dbReference>
<organism evidence="2">
    <name type="scientific">Coralloluteibacterium stylophorae</name>
    <dbReference type="NCBI Taxonomy" id="1776034"/>
    <lineage>
        <taxon>Bacteria</taxon>
        <taxon>Pseudomonadati</taxon>
        <taxon>Pseudomonadota</taxon>
        <taxon>Gammaproteobacteria</taxon>
        <taxon>Lysobacterales</taxon>
        <taxon>Lysobacteraceae</taxon>
        <taxon>Coralloluteibacterium</taxon>
    </lineage>
</organism>
<evidence type="ECO:0000256" key="1">
    <source>
        <dbReference type="SAM" id="Phobius"/>
    </source>
</evidence>
<comment type="caution">
    <text evidence="2">The sequence shown here is derived from an EMBL/GenBank/DDBJ whole genome shotgun (WGS) entry which is preliminary data.</text>
</comment>
<evidence type="ECO:0000313" key="4">
    <source>
        <dbReference type="Proteomes" id="UP000675747"/>
    </source>
</evidence>
<sequence>MPLPSAMDASHYSVVSAMITPAFFLTATAGLLASCNSRLARVVDRARLELARLVEEPQGPRRVELETRMAVSRRRCTLVLSALRLLYGALSAFVGTSLAIAVDALLGYRIAFMPTVLAVVGGLLMLAASVYLGREAHLGLRMLDREMDEEIARDRQPQAEARAD</sequence>
<dbReference type="RefSeq" id="WP_211925882.1">
    <property type="nucleotide sequence ID" value="NZ_JAGQFT020000001.1"/>
</dbReference>
<reference evidence="2" key="2">
    <citation type="submission" date="2021-04" db="EMBL/GenBank/DDBJ databases">
        <authorList>
            <person name="Karlyshev A.V."/>
        </authorList>
    </citation>
    <scope>NUCLEOTIDE SEQUENCE</scope>
    <source>
        <strain evidence="2">LMG 29479</strain>
    </source>
</reference>
<reference evidence="3 4" key="1">
    <citation type="journal article" date="2021" name="Microbiol. Resour. Announc.">
        <title>Draft Genome Sequence of Coralloluteibacterium stylophorae LMG 29479T.</title>
        <authorList>
            <person name="Karlyshev A.V."/>
            <person name="Kudryashova E.B."/>
            <person name="Ariskina E.V."/>
            <person name="Conroy A.P."/>
            <person name="Abidueva E.Y."/>
        </authorList>
    </citation>
    <scope>NUCLEOTIDE SEQUENCE [LARGE SCALE GENOMIC DNA]</scope>
    <source>
        <strain evidence="3 4">LMG 29479</strain>
    </source>
</reference>
<dbReference type="InterPro" id="IPR021279">
    <property type="entry name" value="DUF2721"/>
</dbReference>
<keyword evidence="4" id="KW-1185">Reference proteome</keyword>
<keyword evidence="1" id="KW-0812">Transmembrane</keyword>
<keyword evidence="1" id="KW-0472">Membrane</keyword>
<evidence type="ECO:0000313" key="2">
    <source>
        <dbReference type="EMBL" id="MBR0561916.1"/>
    </source>
</evidence>
<feature type="transmembrane region" description="Helical" evidence="1">
    <location>
        <begin position="78"/>
        <end position="102"/>
    </location>
</feature>
<feature type="transmembrane region" description="Helical" evidence="1">
    <location>
        <begin position="12"/>
        <end position="33"/>
    </location>
</feature>
<dbReference type="AlphaFoldDB" id="A0A8J7VTW4"/>